<keyword evidence="10" id="KW-0378">Hydrolase</keyword>
<dbReference type="GO" id="GO:0002953">
    <property type="term" value="F:5'-deoxynucleotidase activity"/>
    <property type="evidence" value="ECO:0007669"/>
    <property type="project" value="UniProtKB-EC"/>
</dbReference>
<evidence type="ECO:0000256" key="1">
    <source>
        <dbReference type="ARBA" id="ARBA00001638"/>
    </source>
</evidence>
<evidence type="ECO:0000256" key="10">
    <source>
        <dbReference type="ARBA" id="ARBA00022801"/>
    </source>
</evidence>
<dbReference type="GO" id="GO:0009159">
    <property type="term" value="P:deoxyribonucleoside monophosphate catabolic process"/>
    <property type="evidence" value="ECO:0007669"/>
    <property type="project" value="UniProtKB-ARBA"/>
</dbReference>
<dbReference type="AlphaFoldDB" id="A0A9P9F728"/>
<dbReference type="OrthoDB" id="10254258at2759"/>
<evidence type="ECO:0000256" key="6">
    <source>
        <dbReference type="ARBA" id="ARBA00009999"/>
    </source>
</evidence>
<keyword evidence="12" id="KW-0170">Cobalt</keyword>
<evidence type="ECO:0000256" key="9">
    <source>
        <dbReference type="ARBA" id="ARBA00022723"/>
    </source>
</evidence>
<dbReference type="SMART" id="SM00471">
    <property type="entry name" value="HDc"/>
    <property type="match status" value="1"/>
</dbReference>
<keyword evidence="15" id="KW-1185">Reference proteome</keyword>
<comment type="function">
    <text evidence="5">Catalyzes the dephosphorylation of the nucleoside 5'-monophosphates deoxyadenosine monophosphate (dAMP), deoxycytidine monophosphate (dCMP), deoxyguanosine monophosphate (dGMP) and deoxythymidine monophosphate (dTMP).</text>
</comment>
<protein>
    <recommendedName>
        <fullName evidence="8">5'-deoxynucleotidase</fullName>
        <ecNumber evidence="8">3.1.3.89</ecNumber>
    </recommendedName>
</protein>
<name>A0A9P9F728_9HYPO</name>
<accession>A0A9P9F728</accession>
<proteinExistence type="inferred from homology"/>
<dbReference type="InterPro" id="IPR039356">
    <property type="entry name" value="YfbR/HDDC2"/>
</dbReference>
<evidence type="ECO:0000256" key="3">
    <source>
        <dbReference type="ARBA" id="ARBA00001941"/>
    </source>
</evidence>
<sequence length="237" mass="27200">MATHELDSPQHIPITENAILRWSASKALENIGFRDFENTADKELLFFRIAGRLKEVERAGWKRYGIRHPESVSDHSWRMSLLALCAKVPGVDNGRVSQMAIVHDLAEVAVGDITPHDPIKREEKARRELETMTLFASMLSAEVGKYILDLWLEFEEKKTKESKVANDLDKVDMVLQAVDYEETQDKTLEEFMRAVEKIVVPELRDLCYRALARRDKVKAGEVSGSEKKRMDEYYGDT</sequence>
<dbReference type="EMBL" id="JAGMUV010000006">
    <property type="protein sequence ID" value="KAH7153473.1"/>
    <property type="molecule type" value="Genomic_DNA"/>
</dbReference>
<dbReference type="Pfam" id="PF13023">
    <property type="entry name" value="HD_3"/>
    <property type="match status" value="1"/>
</dbReference>
<evidence type="ECO:0000256" key="12">
    <source>
        <dbReference type="ARBA" id="ARBA00023285"/>
    </source>
</evidence>
<gene>
    <name evidence="14" type="ORF">EDB81DRAFT_791467</name>
</gene>
<keyword evidence="9" id="KW-0479">Metal-binding</keyword>
<dbReference type="GO" id="GO:0046872">
    <property type="term" value="F:metal ion binding"/>
    <property type="evidence" value="ECO:0007669"/>
    <property type="project" value="UniProtKB-KW"/>
</dbReference>
<dbReference type="Gene3D" id="1.10.3210.10">
    <property type="entry name" value="Hypothetical protein af1432"/>
    <property type="match status" value="1"/>
</dbReference>
<evidence type="ECO:0000259" key="13">
    <source>
        <dbReference type="SMART" id="SM00471"/>
    </source>
</evidence>
<dbReference type="Proteomes" id="UP000738349">
    <property type="component" value="Unassembled WGS sequence"/>
</dbReference>
<dbReference type="FunFam" id="1.10.3210.10:FF:000011">
    <property type="entry name" value="HD domain-containing protein 2"/>
    <property type="match status" value="1"/>
</dbReference>
<organism evidence="14 15">
    <name type="scientific">Dactylonectria macrodidyma</name>
    <dbReference type="NCBI Taxonomy" id="307937"/>
    <lineage>
        <taxon>Eukaryota</taxon>
        <taxon>Fungi</taxon>
        <taxon>Dikarya</taxon>
        <taxon>Ascomycota</taxon>
        <taxon>Pezizomycotina</taxon>
        <taxon>Sordariomycetes</taxon>
        <taxon>Hypocreomycetidae</taxon>
        <taxon>Hypocreales</taxon>
        <taxon>Nectriaceae</taxon>
        <taxon>Dactylonectria</taxon>
    </lineage>
</organism>
<comment type="cofactor">
    <cofactor evidence="2">
        <name>Mn(2+)</name>
        <dbReference type="ChEBI" id="CHEBI:29035"/>
    </cofactor>
</comment>
<dbReference type="PANTHER" id="PTHR11845:SF13">
    <property type="entry name" value="5'-DEOXYNUCLEOTIDASE HDDC2"/>
    <property type="match status" value="1"/>
</dbReference>
<comment type="caution">
    <text evidence="14">The sequence shown here is derived from an EMBL/GenBank/DDBJ whole genome shotgun (WGS) entry which is preliminary data.</text>
</comment>
<comment type="catalytic activity">
    <reaction evidence="1">
        <text>a 2'-deoxyribonucleoside 5'-phosphate + H2O = a 2'-deoxyribonucleoside + phosphate</text>
        <dbReference type="Rhea" id="RHEA:36167"/>
        <dbReference type="ChEBI" id="CHEBI:15377"/>
        <dbReference type="ChEBI" id="CHEBI:18274"/>
        <dbReference type="ChEBI" id="CHEBI:43474"/>
        <dbReference type="ChEBI" id="CHEBI:65317"/>
        <dbReference type="EC" id="3.1.3.89"/>
    </reaction>
</comment>
<evidence type="ECO:0000313" key="14">
    <source>
        <dbReference type="EMBL" id="KAH7153473.1"/>
    </source>
</evidence>
<feature type="domain" description="HD/PDEase" evidence="13">
    <location>
        <begin position="68"/>
        <end position="183"/>
    </location>
</feature>
<reference evidence="14" key="1">
    <citation type="journal article" date="2021" name="Nat. Commun.">
        <title>Genetic determinants of endophytism in the Arabidopsis root mycobiome.</title>
        <authorList>
            <person name="Mesny F."/>
            <person name="Miyauchi S."/>
            <person name="Thiergart T."/>
            <person name="Pickel B."/>
            <person name="Atanasova L."/>
            <person name="Karlsson M."/>
            <person name="Huettel B."/>
            <person name="Barry K.W."/>
            <person name="Haridas S."/>
            <person name="Chen C."/>
            <person name="Bauer D."/>
            <person name="Andreopoulos W."/>
            <person name="Pangilinan J."/>
            <person name="LaButti K."/>
            <person name="Riley R."/>
            <person name="Lipzen A."/>
            <person name="Clum A."/>
            <person name="Drula E."/>
            <person name="Henrissat B."/>
            <person name="Kohler A."/>
            <person name="Grigoriev I.V."/>
            <person name="Martin F.M."/>
            <person name="Hacquard S."/>
        </authorList>
    </citation>
    <scope>NUCLEOTIDE SEQUENCE</scope>
    <source>
        <strain evidence="14">MPI-CAGE-AT-0147</strain>
    </source>
</reference>
<keyword evidence="11" id="KW-0460">Magnesium</keyword>
<evidence type="ECO:0000256" key="2">
    <source>
        <dbReference type="ARBA" id="ARBA00001936"/>
    </source>
</evidence>
<evidence type="ECO:0000313" key="15">
    <source>
        <dbReference type="Proteomes" id="UP000738349"/>
    </source>
</evidence>
<dbReference type="InterPro" id="IPR006674">
    <property type="entry name" value="HD_domain"/>
</dbReference>
<evidence type="ECO:0000256" key="11">
    <source>
        <dbReference type="ARBA" id="ARBA00022842"/>
    </source>
</evidence>
<dbReference type="InterPro" id="IPR003607">
    <property type="entry name" value="HD/PDEase_dom"/>
</dbReference>
<comment type="similarity">
    <text evidence="6">Belongs to the HDDC2 family.</text>
</comment>
<evidence type="ECO:0000256" key="7">
    <source>
        <dbReference type="ARBA" id="ARBA00011738"/>
    </source>
</evidence>
<evidence type="ECO:0000256" key="5">
    <source>
        <dbReference type="ARBA" id="ARBA00004074"/>
    </source>
</evidence>
<dbReference type="EC" id="3.1.3.89" evidence="8"/>
<dbReference type="SUPFAM" id="SSF109604">
    <property type="entry name" value="HD-domain/PDEase-like"/>
    <property type="match status" value="1"/>
</dbReference>
<evidence type="ECO:0000256" key="4">
    <source>
        <dbReference type="ARBA" id="ARBA00001946"/>
    </source>
</evidence>
<evidence type="ECO:0000256" key="8">
    <source>
        <dbReference type="ARBA" id="ARBA00012964"/>
    </source>
</evidence>
<dbReference type="GO" id="GO:0005737">
    <property type="term" value="C:cytoplasm"/>
    <property type="evidence" value="ECO:0007669"/>
    <property type="project" value="TreeGrafter"/>
</dbReference>
<comment type="cofactor">
    <cofactor evidence="4">
        <name>Mg(2+)</name>
        <dbReference type="ChEBI" id="CHEBI:18420"/>
    </cofactor>
</comment>
<comment type="cofactor">
    <cofactor evidence="3">
        <name>Co(2+)</name>
        <dbReference type="ChEBI" id="CHEBI:48828"/>
    </cofactor>
</comment>
<dbReference type="PANTHER" id="PTHR11845">
    <property type="entry name" value="5'-DEOXYNUCLEOTIDASE HDDC2"/>
    <property type="match status" value="1"/>
</dbReference>
<comment type="subunit">
    <text evidence="7">Homodimer.</text>
</comment>